<dbReference type="RefSeq" id="WP_077546332.1">
    <property type="nucleotide sequence ID" value="NZ_JACHEJ010000029.1"/>
</dbReference>
<dbReference type="AlphaFoldDB" id="A0A7W9Z1M4"/>
<accession>A0A7W9Z1M4</accession>
<dbReference type="EMBL" id="JACHEJ010000029">
    <property type="protein sequence ID" value="MBB6182385.1"/>
    <property type="molecule type" value="Genomic_DNA"/>
</dbReference>
<sequence>MFSNELDKLLILNIGDLDEGARRFELLQIRVADEIDKLVQDWATRQGWRSAHSWREEEDAAVAPHHWMSGDSWQAWFGLEYRSGDTGEWSDGNDYFWLTKLCAEGRGGMGFRFCQDQFPKTAWKKFIQTRAIGFNDTRFVFDDEPSLFLPIRVDKETLAKGAEEEKFEEALRPLNDALDYIHSIIDRFESLLTTMRNQQAS</sequence>
<organism evidence="1 2">
    <name type="scientific">Pseudorhizobium flavum</name>
    <dbReference type="NCBI Taxonomy" id="1335061"/>
    <lineage>
        <taxon>Bacteria</taxon>
        <taxon>Pseudomonadati</taxon>
        <taxon>Pseudomonadota</taxon>
        <taxon>Alphaproteobacteria</taxon>
        <taxon>Hyphomicrobiales</taxon>
        <taxon>Rhizobiaceae</taxon>
        <taxon>Rhizobium/Agrobacterium group</taxon>
        <taxon>Pseudorhizobium</taxon>
    </lineage>
</organism>
<comment type="caution">
    <text evidence="1">The sequence shown here is derived from an EMBL/GenBank/DDBJ whole genome shotgun (WGS) entry which is preliminary data.</text>
</comment>
<keyword evidence="2" id="KW-1185">Reference proteome</keyword>
<name>A0A7W9Z1M4_9HYPH</name>
<protein>
    <submittedName>
        <fullName evidence="1">Uncharacterized protein</fullName>
    </submittedName>
</protein>
<evidence type="ECO:0000313" key="1">
    <source>
        <dbReference type="EMBL" id="MBB6182385.1"/>
    </source>
</evidence>
<proteinExistence type="predicted"/>
<reference evidence="1 2" key="1">
    <citation type="submission" date="2020-08" db="EMBL/GenBank/DDBJ databases">
        <title>Genomic Encyclopedia of Type Strains, Phase IV (KMG-IV): sequencing the most valuable type-strain genomes for metagenomic binning, comparative biology and taxonomic classification.</title>
        <authorList>
            <person name="Goeker M."/>
        </authorList>
    </citation>
    <scope>NUCLEOTIDE SEQUENCE [LARGE SCALE GENOMIC DNA]</scope>
    <source>
        <strain evidence="1 2">DSM 102134</strain>
    </source>
</reference>
<evidence type="ECO:0000313" key="2">
    <source>
        <dbReference type="Proteomes" id="UP000535501"/>
    </source>
</evidence>
<dbReference type="Proteomes" id="UP000535501">
    <property type="component" value="Unassembled WGS sequence"/>
</dbReference>
<gene>
    <name evidence="1" type="ORF">HNQ75_004374</name>
</gene>